<evidence type="ECO:0000313" key="2">
    <source>
        <dbReference type="Proteomes" id="UP000238479"/>
    </source>
</evidence>
<dbReference type="EMBL" id="PDCK01000045">
    <property type="protein sequence ID" value="PRQ20508.1"/>
    <property type="molecule type" value="Genomic_DNA"/>
</dbReference>
<gene>
    <name evidence="1" type="ORF">RchiOBHm_Chr7g0228951</name>
</gene>
<organism evidence="1 2">
    <name type="scientific">Rosa chinensis</name>
    <name type="common">China rose</name>
    <dbReference type="NCBI Taxonomy" id="74649"/>
    <lineage>
        <taxon>Eukaryota</taxon>
        <taxon>Viridiplantae</taxon>
        <taxon>Streptophyta</taxon>
        <taxon>Embryophyta</taxon>
        <taxon>Tracheophyta</taxon>
        <taxon>Spermatophyta</taxon>
        <taxon>Magnoliopsida</taxon>
        <taxon>eudicotyledons</taxon>
        <taxon>Gunneridae</taxon>
        <taxon>Pentapetalae</taxon>
        <taxon>rosids</taxon>
        <taxon>fabids</taxon>
        <taxon>Rosales</taxon>
        <taxon>Rosaceae</taxon>
        <taxon>Rosoideae</taxon>
        <taxon>Rosoideae incertae sedis</taxon>
        <taxon>Rosa</taxon>
    </lineage>
</organism>
<dbReference type="Gramene" id="PRQ20508">
    <property type="protein sequence ID" value="PRQ20508"/>
    <property type="gene ID" value="RchiOBHm_Chr7g0228951"/>
</dbReference>
<comment type="caution">
    <text evidence="1">The sequence shown here is derived from an EMBL/GenBank/DDBJ whole genome shotgun (WGS) entry which is preliminary data.</text>
</comment>
<sequence length="135" mass="15099">MRWGVGGSIAAAERRNGVLVASLLSHSFQRLFLRPGSIQSSRVALVKPLVVEVKYESLELVAADLEVAEKPNSSEEEMEEAVDVKDSMEEVVDACELPSSLELVFIPNEEVTTLDYSIWVYLFCALYMMTFYDSL</sequence>
<evidence type="ECO:0000313" key="1">
    <source>
        <dbReference type="EMBL" id="PRQ20508.1"/>
    </source>
</evidence>
<proteinExistence type="predicted"/>
<dbReference type="AlphaFoldDB" id="A0A2P6PF25"/>
<name>A0A2P6PF25_ROSCH</name>
<keyword evidence="2" id="KW-1185">Reference proteome</keyword>
<protein>
    <submittedName>
        <fullName evidence="1">Uncharacterized protein</fullName>
    </submittedName>
</protein>
<dbReference type="Proteomes" id="UP000238479">
    <property type="component" value="Chromosome 7"/>
</dbReference>
<accession>A0A2P6PF25</accession>
<reference evidence="1 2" key="1">
    <citation type="journal article" date="2018" name="Nat. Genet.">
        <title>The Rosa genome provides new insights in the design of modern roses.</title>
        <authorList>
            <person name="Bendahmane M."/>
        </authorList>
    </citation>
    <scope>NUCLEOTIDE SEQUENCE [LARGE SCALE GENOMIC DNA]</scope>
    <source>
        <strain evidence="2">cv. Old Blush</strain>
    </source>
</reference>